<dbReference type="AlphaFoldDB" id="A0A9N8MPH4"/>
<gene>
    <name evidence="4" type="primary">hldE</name>
    <name evidence="4" type="ORF">R70211_02231</name>
</gene>
<comment type="caution">
    <text evidence="4">The sequence shown here is derived from an EMBL/GenBank/DDBJ whole genome shotgun (WGS) entry which is preliminary data.</text>
</comment>
<proteinExistence type="predicted"/>
<dbReference type="SUPFAM" id="SSF53613">
    <property type="entry name" value="Ribokinase-like"/>
    <property type="match status" value="1"/>
</dbReference>
<dbReference type="GO" id="GO:0033786">
    <property type="term" value="F:heptose-1-phosphate adenylyltransferase activity"/>
    <property type="evidence" value="ECO:0007669"/>
    <property type="project" value="TreeGrafter"/>
</dbReference>
<organism evidence="4 5">
    <name type="scientific">Paraburkholderia domus</name>
    <dbReference type="NCBI Taxonomy" id="2793075"/>
    <lineage>
        <taxon>Bacteria</taxon>
        <taxon>Pseudomonadati</taxon>
        <taxon>Pseudomonadota</taxon>
        <taxon>Betaproteobacteria</taxon>
        <taxon>Burkholderiales</taxon>
        <taxon>Burkholderiaceae</taxon>
        <taxon>Paraburkholderia</taxon>
    </lineage>
</organism>
<evidence type="ECO:0000259" key="3">
    <source>
        <dbReference type="Pfam" id="PF00294"/>
    </source>
</evidence>
<dbReference type="Gene3D" id="3.40.1190.20">
    <property type="match status" value="1"/>
</dbReference>
<name>A0A9N8MPH4_9BURK</name>
<reference evidence="4" key="1">
    <citation type="submission" date="2021-02" db="EMBL/GenBank/DDBJ databases">
        <authorList>
            <person name="Vanwijnsberghe S."/>
        </authorList>
    </citation>
    <scope>NUCLEOTIDE SEQUENCE</scope>
    <source>
        <strain evidence="4">R-70211</strain>
    </source>
</reference>
<dbReference type="EMBL" id="CAJNAS010000005">
    <property type="protein sequence ID" value="CAE6882894.1"/>
    <property type="molecule type" value="Genomic_DNA"/>
</dbReference>
<dbReference type="PANTHER" id="PTHR46969:SF1">
    <property type="entry name" value="BIFUNCTIONAL PROTEIN HLDE"/>
    <property type="match status" value="1"/>
</dbReference>
<evidence type="ECO:0000256" key="1">
    <source>
        <dbReference type="ARBA" id="ARBA00022679"/>
    </source>
</evidence>
<dbReference type="InterPro" id="IPR029056">
    <property type="entry name" value="Ribokinase-like"/>
</dbReference>
<dbReference type="InterPro" id="IPR011611">
    <property type="entry name" value="PfkB_dom"/>
</dbReference>
<dbReference type="Proteomes" id="UP000675121">
    <property type="component" value="Unassembled WGS sequence"/>
</dbReference>
<dbReference type="GO" id="GO:0016773">
    <property type="term" value="F:phosphotransferase activity, alcohol group as acceptor"/>
    <property type="evidence" value="ECO:0007669"/>
    <property type="project" value="InterPro"/>
</dbReference>
<protein>
    <submittedName>
        <fullName evidence="4">Bifunctional protein HldE</fullName>
    </submittedName>
</protein>
<evidence type="ECO:0000256" key="2">
    <source>
        <dbReference type="ARBA" id="ARBA00022777"/>
    </source>
</evidence>
<accession>A0A9N8MPH4</accession>
<keyword evidence="5" id="KW-1185">Reference proteome</keyword>
<dbReference type="PANTHER" id="PTHR46969">
    <property type="entry name" value="BIFUNCTIONAL PROTEIN HLDE"/>
    <property type="match status" value="1"/>
</dbReference>
<dbReference type="GO" id="GO:0033785">
    <property type="term" value="F:heptose 7-phosphate kinase activity"/>
    <property type="evidence" value="ECO:0007669"/>
    <property type="project" value="TreeGrafter"/>
</dbReference>
<evidence type="ECO:0000313" key="5">
    <source>
        <dbReference type="Proteomes" id="UP000675121"/>
    </source>
</evidence>
<dbReference type="FunFam" id="3.40.1190.20:FF:000002">
    <property type="entry name" value="Bifunctional protein HldE"/>
    <property type="match status" value="1"/>
</dbReference>
<evidence type="ECO:0000313" key="4">
    <source>
        <dbReference type="EMBL" id="CAE6882894.1"/>
    </source>
</evidence>
<dbReference type="NCBIfam" id="TIGR02198">
    <property type="entry name" value="rfaE_dom_I"/>
    <property type="match status" value="1"/>
</dbReference>
<keyword evidence="1" id="KW-0808">Transferase</keyword>
<dbReference type="CDD" id="cd01172">
    <property type="entry name" value="RfaE_like"/>
    <property type="match status" value="1"/>
</dbReference>
<feature type="domain" description="Carbohydrate kinase PfkB" evidence="3">
    <location>
        <begin position="18"/>
        <end position="308"/>
    </location>
</feature>
<keyword evidence="2" id="KW-0418">Kinase</keyword>
<dbReference type="Pfam" id="PF00294">
    <property type="entry name" value="PfkB"/>
    <property type="match status" value="1"/>
</dbReference>
<sequence>MTRNPPVKLSPPDFDCAQLMVVGDVMLDWYWHGSTSRISPEAPVPVVHVQTEETRVGGAGNVALNAAALGAHVRLLGLAGQDAHADRIEELLREGGVDAFLQRVVGSKTITKLRILSRHQQMIRADFEDHFPARNGDELIFVFERQLSEVDAVVLSDYAKGSLHDSKNLISAARRAGKPVIVDPKGTDFDRYRGATVITPNFSEFEAVVGSCESDAAIERKGAALCDAIDLEAVLVTRSEKGMTLIARGHAPLHLPTRAREVFDVTGAGDTVVATLSAALGAGMPLDEAVVLSNVAAGIVVAKLGTATVRRPELQQALQHDLHSARRRNILARISLLPWRVKPRSEKPSSVST</sequence>
<dbReference type="GO" id="GO:0005829">
    <property type="term" value="C:cytosol"/>
    <property type="evidence" value="ECO:0007669"/>
    <property type="project" value="TreeGrafter"/>
</dbReference>
<dbReference type="RefSeq" id="WP_201139002.1">
    <property type="nucleotide sequence ID" value="NZ_CAJNAS010000005.1"/>
</dbReference>
<dbReference type="InterPro" id="IPR011913">
    <property type="entry name" value="RfaE_dom_I"/>
</dbReference>